<dbReference type="SUPFAM" id="SSF50249">
    <property type="entry name" value="Nucleic acid-binding proteins"/>
    <property type="match status" value="1"/>
</dbReference>
<dbReference type="Gene3D" id="3.40.47.10">
    <property type="match status" value="1"/>
</dbReference>
<dbReference type="InterPro" id="IPR052513">
    <property type="entry name" value="Thioester_dehydratase-like"/>
</dbReference>
<evidence type="ECO:0000313" key="4">
    <source>
        <dbReference type="EMBL" id="MFC5135916.1"/>
    </source>
</evidence>
<evidence type="ECO:0000259" key="2">
    <source>
        <dbReference type="Pfam" id="PF01796"/>
    </source>
</evidence>
<dbReference type="GO" id="GO:0008299">
    <property type="term" value="P:isoprenoid biosynthetic process"/>
    <property type="evidence" value="ECO:0007669"/>
    <property type="project" value="UniProtKB-KW"/>
</dbReference>
<dbReference type="PANTHER" id="PTHR34075">
    <property type="entry name" value="BLR3430 PROTEIN"/>
    <property type="match status" value="1"/>
</dbReference>
<sequence>MRGIAAAGAYVPRFRLTTDELAEAWGTSHASGIERKAVPAADEDALTMAVEAAERALSSDAVDRDDLTLAAVATTTTPAEEGELLPRLARALDLPRSVATATVGGHTAAGAEALSRALDAEGPALVVAADCPAGEPAEGDHPLGAGAAAFVVDDDAPATVTGTAWYTEETPGVRFRERGGEEVASLDVTTYQRNAIREAVTEAVSSLPVDPADADAASVHQPDGRFPYRATADLPVSNGAVAAGTVVDRIGDAGAATVPLGLLAALDADDTGSDEGDAESAGTSIAAFFGGGTAAAVAVGGGLAVEGIDDLEDGTTIDYASYLRERGYVVSGDVAGGGAHVSLPNWRRSLDQRYRLVAGVCPECGGVSFPPEGACQSCHSRIEFEEFEAPRTGTVRALTVIGQGGAPPEFAELQQRDGAYAVAIVELEAAAGRVRLPAQVTDADPADVDVGDEVRATVRRIYEQEGVPRYGVKFEPIESE</sequence>
<gene>
    <name evidence="4" type="ORF">ACFPJA_14470</name>
</gene>
<proteinExistence type="predicted"/>
<dbReference type="InterPro" id="IPR016039">
    <property type="entry name" value="Thiolase-like"/>
</dbReference>
<reference evidence="4 5" key="1">
    <citation type="journal article" date="2019" name="Int. J. Syst. Evol. Microbiol.">
        <title>The Global Catalogue of Microorganisms (GCM) 10K type strain sequencing project: providing services to taxonomists for standard genome sequencing and annotation.</title>
        <authorList>
            <consortium name="The Broad Institute Genomics Platform"/>
            <consortium name="The Broad Institute Genome Sequencing Center for Infectious Disease"/>
            <person name="Wu L."/>
            <person name="Ma J."/>
        </authorList>
    </citation>
    <scope>NUCLEOTIDE SEQUENCE [LARGE SCALE GENOMIC DNA]</scope>
    <source>
        <strain evidence="4 5">CGMCC 1.16026</strain>
    </source>
</reference>
<dbReference type="Gene3D" id="6.10.30.10">
    <property type="match status" value="1"/>
</dbReference>
<feature type="domain" description="ChsH2 rubredoxin-like zinc ribbon" evidence="3">
    <location>
        <begin position="352"/>
        <end position="381"/>
    </location>
</feature>
<dbReference type="Proteomes" id="UP001596145">
    <property type="component" value="Unassembled WGS sequence"/>
</dbReference>
<keyword evidence="1" id="KW-0414">Isoprene biosynthesis</keyword>
<protein>
    <submittedName>
        <fullName evidence="4">OB-fold domain-containing protein</fullName>
    </submittedName>
</protein>
<dbReference type="InterPro" id="IPR002878">
    <property type="entry name" value="ChsH2_C"/>
</dbReference>
<evidence type="ECO:0000256" key="1">
    <source>
        <dbReference type="ARBA" id="ARBA00023229"/>
    </source>
</evidence>
<dbReference type="PANTHER" id="PTHR34075:SF5">
    <property type="entry name" value="BLR3430 PROTEIN"/>
    <property type="match status" value="1"/>
</dbReference>
<dbReference type="SUPFAM" id="SSF53901">
    <property type="entry name" value="Thiolase-like"/>
    <property type="match status" value="2"/>
</dbReference>
<dbReference type="Pfam" id="PF01796">
    <property type="entry name" value="OB_ChsH2_C"/>
    <property type="match status" value="1"/>
</dbReference>
<dbReference type="InterPro" id="IPR012340">
    <property type="entry name" value="NA-bd_OB-fold"/>
</dbReference>
<dbReference type="EMBL" id="JBHSKV010000018">
    <property type="protein sequence ID" value="MFC5135916.1"/>
    <property type="molecule type" value="Genomic_DNA"/>
</dbReference>
<dbReference type="InterPro" id="IPR022002">
    <property type="entry name" value="ChsH2_Znr"/>
</dbReference>
<dbReference type="Pfam" id="PF12172">
    <property type="entry name" value="zf-ChsH2"/>
    <property type="match status" value="1"/>
</dbReference>
<evidence type="ECO:0000259" key="3">
    <source>
        <dbReference type="Pfam" id="PF12172"/>
    </source>
</evidence>
<feature type="domain" description="ChsH2 C-terminal OB-fold" evidence="2">
    <location>
        <begin position="388"/>
        <end position="458"/>
    </location>
</feature>
<comment type="caution">
    <text evidence="4">The sequence shown here is derived from an EMBL/GenBank/DDBJ whole genome shotgun (WGS) entry which is preliminary data.</text>
</comment>
<organism evidence="4 5">
    <name type="scientific">Halorubrum glutamatedens</name>
    <dbReference type="NCBI Taxonomy" id="2707018"/>
    <lineage>
        <taxon>Archaea</taxon>
        <taxon>Methanobacteriati</taxon>
        <taxon>Methanobacteriota</taxon>
        <taxon>Stenosarchaea group</taxon>
        <taxon>Halobacteria</taxon>
        <taxon>Halobacteriales</taxon>
        <taxon>Haloferacaceae</taxon>
        <taxon>Halorubrum</taxon>
    </lineage>
</organism>
<name>A0ABD5QUY3_9EURY</name>
<keyword evidence="5" id="KW-1185">Reference proteome</keyword>
<dbReference type="AlphaFoldDB" id="A0ABD5QUY3"/>
<evidence type="ECO:0000313" key="5">
    <source>
        <dbReference type="Proteomes" id="UP001596145"/>
    </source>
</evidence>
<dbReference type="RefSeq" id="WP_122105154.1">
    <property type="nucleotide sequence ID" value="NZ_JBHSKV010000018.1"/>
</dbReference>
<accession>A0ABD5QUY3</accession>